<evidence type="ECO:0000259" key="1">
    <source>
        <dbReference type="Pfam" id="PF19889"/>
    </source>
</evidence>
<comment type="caution">
    <text evidence="2">The sequence shown here is derived from an EMBL/GenBank/DDBJ whole genome shotgun (WGS) entry which is preliminary data.</text>
</comment>
<dbReference type="Proteomes" id="UP001144805">
    <property type="component" value="Unassembled WGS sequence"/>
</dbReference>
<organism evidence="2 3">
    <name type="scientific">Kaistia nematophila</name>
    <dbReference type="NCBI Taxonomy" id="2994654"/>
    <lineage>
        <taxon>Bacteria</taxon>
        <taxon>Pseudomonadati</taxon>
        <taxon>Pseudomonadota</taxon>
        <taxon>Alphaproteobacteria</taxon>
        <taxon>Hyphomicrobiales</taxon>
        <taxon>Kaistiaceae</taxon>
        <taxon>Kaistia</taxon>
    </lineage>
</organism>
<feature type="domain" description="DUF6362" evidence="1">
    <location>
        <begin position="27"/>
        <end position="93"/>
    </location>
</feature>
<evidence type="ECO:0000313" key="3">
    <source>
        <dbReference type="Proteomes" id="UP001144805"/>
    </source>
</evidence>
<keyword evidence="3" id="KW-1185">Reference proteome</keyword>
<dbReference type="InterPro" id="IPR045942">
    <property type="entry name" value="DUF6362"/>
</dbReference>
<name>A0A9X3E1Y0_9HYPH</name>
<accession>A0A9X3E1Y0</accession>
<dbReference type="Pfam" id="PF19889">
    <property type="entry name" value="DUF6362"/>
    <property type="match status" value="1"/>
</dbReference>
<evidence type="ECO:0000313" key="2">
    <source>
        <dbReference type="EMBL" id="MCX5569618.1"/>
    </source>
</evidence>
<dbReference type="RefSeq" id="WP_266338579.1">
    <property type="nucleotide sequence ID" value="NZ_JAPKNK010000003.1"/>
</dbReference>
<sequence>MTWTALLVRERLVEAADTQAHMIVDRVGPGRIKSLWPVFAQDRNDAYGYGQVQVRYIPNAAAISRAEEAQAWLSALVDDDKGRQIVWARASCEAGKRSFAGWCRKNRIARRSAYRLTDLIHERVALSLCKAEINLRYPDYGRVAQHEGIEGGQIDSLSISASPRSFMEDDARPIDVPEARDMAWAEQQAERRRKILARYEQPAT</sequence>
<dbReference type="AlphaFoldDB" id="A0A9X3E1Y0"/>
<gene>
    <name evidence="2" type="ORF">OSH07_10485</name>
</gene>
<reference evidence="2" key="1">
    <citation type="submission" date="2022-11" db="EMBL/GenBank/DDBJ databases">
        <title>Biodiversity and phylogenetic relationships of bacteria.</title>
        <authorList>
            <person name="Machado R.A.R."/>
            <person name="Bhat A."/>
            <person name="Loulou A."/>
            <person name="Kallel S."/>
        </authorList>
    </citation>
    <scope>NUCLEOTIDE SEQUENCE</scope>
    <source>
        <strain evidence="2">K-TC2</strain>
    </source>
</reference>
<dbReference type="EMBL" id="JAPKNK010000003">
    <property type="protein sequence ID" value="MCX5569618.1"/>
    <property type="molecule type" value="Genomic_DNA"/>
</dbReference>
<protein>
    <submittedName>
        <fullName evidence="2">DUF6362 family protein</fullName>
    </submittedName>
</protein>
<proteinExistence type="predicted"/>